<feature type="transmembrane region" description="Helical" evidence="4">
    <location>
        <begin position="352"/>
        <end position="372"/>
    </location>
</feature>
<evidence type="ECO:0000256" key="1">
    <source>
        <dbReference type="ARBA" id="ARBA00022692"/>
    </source>
</evidence>
<dbReference type="OrthoDB" id="9797524at2"/>
<evidence type="ECO:0000256" key="4">
    <source>
        <dbReference type="SAM" id="Phobius"/>
    </source>
</evidence>
<dbReference type="SUPFAM" id="SSF103473">
    <property type="entry name" value="MFS general substrate transporter"/>
    <property type="match status" value="1"/>
</dbReference>
<feature type="domain" description="Major facilitator superfamily (MFS) profile" evidence="5">
    <location>
        <begin position="196"/>
        <end position="392"/>
    </location>
</feature>
<dbReference type="AlphaFoldDB" id="A0A090D1Y5"/>
<evidence type="ECO:0000313" key="6">
    <source>
        <dbReference type="EMBL" id="CDR33888.1"/>
    </source>
</evidence>
<organism evidence="6 7">
    <name type="scientific">Candidatus Criblamydia sequanensis CRIB-18</name>
    <dbReference type="NCBI Taxonomy" id="1437425"/>
    <lineage>
        <taxon>Bacteria</taxon>
        <taxon>Pseudomonadati</taxon>
        <taxon>Chlamydiota</taxon>
        <taxon>Chlamydiia</taxon>
        <taxon>Parachlamydiales</taxon>
        <taxon>Candidatus Criblamydiaceae</taxon>
        <taxon>Candidatus Criblamydia</taxon>
    </lineage>
</organism>
<dbReference type="Pfam" id="PF07690">
    <property type="entry name" value="MFS_1"/>
    <property type="match status" value="1"/>
</dbReference>
<feature type="transmembrane region" description="Helical" evidence="4">
    <location>
        <begin position="132"/>
        <end position="153"/>
    </location>
</feature>
<evidence type="ECO:0000313" key="7">
    <source>
        <dbReference type="Proteomes" id="UP000031552"/>
    </source>
</evidence>
<sequence length="392" mass="42907">MAKLWLSVLGPLFSLAILVTGGGFFTSFVSVALYNRDVSETIIGNIHACYFAGLIAGCLVLEKLIIRVGHIQSFAVFAFTTAVTILAQGIYFDSFFWGALRFIAGVCLAGVYIVIESWLLDRSSMVTRGRVLAVYLIAYYGAQAFGQIFFDWIDVDSNGPYFTASLIAALSVIPVFITQEKNPMKEDLTDEQSLFALYQKSPLGMIGSFFSGIILGSIFAFIPNVALELDLRISLFMGLTILGGTLWQWPIGKLSDKMDRQKLLIALSFLVLLPTFGLKLLDEISFVPYILAFILGGLTFTIYPLSVALVCDRVKQKGMTHIAGVLLLAYSIGATIGPLVASWIIAFLGASGLYYFIGVNALFLGLFGIKTLPKAFSDQKNNEEPSILEENF</sequence>
<feature type="transmembrane region" description="Helical" evidence="4">
    <location>
        <begin position="73"/>
        <end position="92"/>
    </location>
</feature>
<dbReference type="eggNOG" id="COG2814">
    <property type="taxonomic scope" value="Bacteria"/>
</dbReference>
<evidence type="ECO:0000256" key="3">
    <source>
        <dbReference type="ARBA" id="ARBA00023136"/>
    </source>
</evidence>
<feature type="transmembrane region" description="Helical" evidence="4">
    <location>
        <begin position="41"/>
        <end position="61"/>
    </location>
</feature>
<dbReference type="InterPro" id="IPR011701">
    <property type="entry name" value="MFS"/>
</dbReference>
<evidence type="ECO:0000259" key="5">
    <source>
        <dbReference type="PROSITE" id="PS50850"/>
    </source>
</evidence>
<keyword evidence="7" id="KW-1185">Reference proteome</keyword>
<dbReference type="RefSeq" id="WP_053331809.1">
    <property type="nucleotide sequence ID" value="NZ_CCEJ010000004.1"/>
</dbReference>
<dbReference type="STRING" id="1437425.CSEC_1062"/>
<protein>
    <submittedName>
        <fullName evidence="6">Transporter, MFS family</fullName>
    </submittedName>
</protein>
<feature type="transmembrane region" description="Helical" evidence="4">
    <location>
        <begin position="233"/>
        <end position="251"/>
    </location>
</feature>
<dbReference type="Proteomes" id="UP000031552">
    <property type="component" value="Unassembled WGS sequence"/>
</dbReference>
<dbReference type="PANTHER" id="PTHR23521">
    <property type="entry name" value="TRANSPORTER MFS SUPERFAMILY"/>
    <property type="match status" value="1"/>
</dbReference>
<feature type="transmembrane region" description="Helical" evidence="4">
    <location>
        <begin position="322"/>
        <end position="346"/>
    </location>
</feature>
<feature type="transmembrane region" description="Helical" evidence="4">
    <location>
        <begin position="263"/>
        <end position="281"/>
    </location>
</feature>
<dbReference type="GO" id="GO:0005886">
    <property type="term" value="C:plasma membrane"/>
    <property type="evidence" value="ECO:0007669"/>
    <property type="project" value="TreeGrafter"/>
</dbReference>
<dbReference type="EMBL" id="CCEJ010000004">
    <property type="protein sequence ID" value="CDR33888.1"/>
    <property type="molecule type" value="Genomic_DNA"/>
</dbReference>
<comment type="caution">
    <text evidence="6">The sequence shown here is derived from an EMBL/GenBank/DDBJ whole genome shotgun (WGS) entry which is preliminary data.</text>
</comment>
<dbReference type="InterPro" id="IPR047200">
    <property type="entry name" value="MFS_YcaD-like"/>
</dbReference>
<dbReference type="Gene3D" id="1.20.1250.20">
    <property type="entry name" value="MFS general substrate transporter like domains"/>
    <property type="match status" value="2"/>
</dbReference>
<dbReference type="CDD" id="cd17477">
    <property type="entry name" value="MFS_YcaD_like"/>
    <property type="match status" value="1"/>
</dbReference>
<reference evidence="6" key="1">
    <citation type="submission" date="2013-12" db="EMBL/GenBank/DDBJ databases">
        <authorList>
            <person name="Linke B."/>
        </authorList>
    </citation>
    <scope>NUCLEOTIDE SEQUENCE [LARGE SCALE GENOMIC DNA]</scope>
    <source>
        <strain evidence="6">CRIB-18</strain>
    </source>
</reference>
<keyword evidence="2 4" id="KW-1133">Transmembrane helix</keyword>
<dbReference type="PANTHER" id="PTHR23521:SF3">
    <property type="entry name" value="MFS TRANSPORTER"/>
    <property type="match status" value="1"/>
</dbReference>
<feature type="transmembrane region" description="Helical" evidence="4">
    <location>
        <begin position="159"/>
        <end position="177"/>
    </location>
</feature>
<reference evidence="6" key="2">
    <citation type="submission" date="2014-09" db="EMBL/GenBank/DDBJ databases">
        <title>Criblamydia sequanensis harbors a mega-plasmid encoding arsenite resistance.</title>
        <authorList>
            <person name="Bertelli C."/>
            <person name="Goesmann A."/>
            <person name="Greub G."/>
        </authorList>
    </citation>
    <scope>NUCLEOTIDE SEQUENCE [LARGE SCALE GENOMIC DNA]</scope>
    <source>
        <strain evidence="6">CRIB-18</strain>
    </source>
</reference>
<feature type="transmembrane region" description="Helical" evidence="4">
    <location>
        <begin position="98"/>
        <end position="120"/>
    </location>
</feature>
<feature type="transmembrane region" description="Helical" evidence="4">
    <location>
        <begin position="12"/>
        <end position="35"/>
    </location>
</feature>
<dbReference type="InterPro" id="IPR020846">
    <property type="entry name" value="MFS_dom"/>
</dbReference>
<gene>
    <name evidence="6" type="ORF">CSEC_1062</name>
</gene>
<accession>A0A090D1Y5</accession>
<evidence type="ECO:0000256" key="2">
    <source>
        <dbReference type="ARBA" id="ARBA00022989"/>
    </source>
</evidence>
<name>A0A090D1Y5_9BACT</name>
<proteinExistence type="predicted"/>
<dbReference type="InterPro" id="IPR036259">
    <property type="entry name" value="MFS_trans_sf"/>
</dbReference>
<dbReference type="PROSITE" id="PS50850">
    <property type="entry name" value="MFS"/>
    <property type="match status" value="1"/>
</dbReference>
<keyword evidence="1 4" id="KW-0812">Transmembrane</keyword>
<keyword evidence="3 4" id="KW-0472">Membrane</keyword>
<dbReference type="GO" id="GO:0022857">
    <property type="term" value="F:transmembrane transporter activity"/>
    <property type="evidence" value="ECO:0007669"/>
    <property type="project" value="InterPro"/>
</dbReference>
<feature type="transmembrane region" description="Helical" evidence="4">
    <location>
        <begin position="287"/>
        <end position="310"/>
    </location>
</feature>
<feature type="transmembrane region" description="Helical" evidence="4">
    <location>
        <begin position="203"/>
        <end position="227"/>
    </location>
</feature>